<keyword evidence="8 9" id="KW-0315">Glutamine amidotransferase</keyword>
<evidence type="ECO:0000259" key="10">
    <source>
        <dbReference type="Pfam" id="PF01656"/>
    </source>
</evidence>
<dbReference type="Proteomes" id="UP000193623">
    <property type="component" value="Unassembled WGS sequence"/>
</dbReference>
<evidence type="ECO:0000256" key="7">
    <source>
        <dbReference type="ARBA" id="ARBA00022842"/>
    </source>
</evidence>
<dbReference type="GO" id="GO:0043802">
    <property type="term" value="F:hydrogenobyrinic acid a,c-diamide synthase (glutamine-hydrolysing) activity"/>
    <property type="evidence" value="ECO:0007669"/>
    <property type="project" value="UniProtKB-UniRule"/>
</dbReference>
<dbReference type="EMBL" id="FWFT01000001">
    <property type="protein sequence ID" value="SLN14566.1"/>
    <property type="molecule type" value="Genomic_DNA"/>
</dbReference>
<dbReference type="HAMAP" id="MF_00027">
    <property type="entry name" value="CobB_CbiA"/>
    <property type="match status" value="1"/>
</dbReference>
<dbReference type="NCBIfam" id="TIGR00379">
    <property type="entry name" value="cobB"/>
    <property type="match status" value="1"/>
</dbReference>
<keyword evidence="13" id="KW-1185">Reference proteome</keyword>
<evidence type="ECO:0000313" key="13">
    <source>
        <dbReference type="Proteomes" id="UP000193623"/>
    </source>
</evidence>
<dbReference type="InterPro" id="IPR027417">
    <property type="entry name" value="P-loop_NTPase"/>
</dbReference>
<keyword evidence="7 9" id="KW-0460">Magnesium</keyword>
<dbReference type="GO" id="GO:0042242">
    <property type="term" value="F:cobyrinic acid a,c-diamide synthase activity"/>
    <property type="evidence" value="ECO:0007669"/>
    <property type="project" value="InterPro"/>
</dbReference>
<comment type="similarity">
    <text evidence="9">Belongs to the CobB/CbiA family.</text>
</comment>
<evidence type="ECO:0000313" key="12">
    <source>
        <dbReference type="EMBL" id="SLN14566.1"/>
    </source>
</evidence>
<protein>
    <recommendedName>
        <fullName evidence="9">Hydrogenobyrinate a,c-diamide synthase</fullName>
        <ecNumber evidence="9">6.3.5.9</ecNumber>
    </recommendedName>
    <alternativeName>
        <fullName evidence="9">Hydrogenobyrinic acid a,c-diamide synthase</fullName>
    </alternativeName>
</protein>
<dbReference type="OrthoDB" id="9764035at2"/>
<keyword evidence="3 9" id="KW-0169">Cobalamin biosynthesis</keyword>
<comment type="miscellaneous">
    <text evidence="9">The a and c carboxylates of hydrogenobyrinate are activated for nucleophilic attack via formation of a phosphorylated intermediate by ATP. CobB catalyzes first the amidation of the c-carboxylate, and then that of the a-carboxylate.</text>
</comment>
<feature type="domain" description="CobQ/CobB/MinD/ParA nucleotide binding" evidence="10">
    <location>
        <begin position="4"/>
        <end position="183"/>
    </location>
</feature>
<accession>A0A1Y5RCY5</accession>
<dbReference type="InterPro" id="IPR004484">
    <property type="entry name" value="CbiA/CobB_synth"/>
</dbReference>
<dbReference type="Pfam" id="PF01656">
    <property type="entry name" value="CbiA"/>
    <property type="match status" value="1"/>
</dbReference>
<dbReference type="PANTHER" id="PTHR43873">
    <property type="entry name" value="COBYRINATE A,C-DIAMIDE SYNTHASE"/>
    <property type="match status" value="1"/>
</dbReference>
<dbReference type="GO" id="GO:0009236">
    <property type="term" value="P:cobalamin biosynthetic process"/>
    <property type="evidence" value="ECO:0007669"/>
    <property type="project" value="UniProtKB-UniRule"/>
</dbReference>
<comment type="catalytic activity">
    <reaction evidence="9">
        <text>hydrogenobyrinate + 2 L-glutamine + 2 ATP + 2 H2O = hydrogenobyrinate a,c-diamide + 2 L-glutamate + 2 ADP + 2 phosphate + 2 H(+)</text>
        <dbReference type="Rhea" id="RHEA:12544"/>
        <dbReference type="ChEBI" id="CHEBI:15377"/>
        <dbReference type="ChEBI" id="CHEBI:15378"/>
        <dbReference type="ChEBI" id="CHEBI:29985"/>
        <dbReference type="ChEBI" id="CHEBI:30616"/>
        <dbReference type="ChEBI" id="CHEBI:43474"/>
        <dbReference type="ChEBI" id="CHEBI:58359"/>
        <dbReference type="ChEBI" id="CHEBI:77873"/>
        <dbReference type="ChEBI" id="CHEBI:77874"/>
        <dbReference type="ChEBI" id="CHEBI:456216"/>
        <dbReference type="EC" id="6.3.5.9"/>
    </reaction>
</comment>
<dbReference type="PROSITE" id="PS51274">
    <property type="entry name" value="GATASE_COBBQ"/>
    <property type="match status" value="1"/>
</dbReference>
<feature type="active site" description="Nucleophile" evidence="9">
    <location>
        <position position="321"/>
    </location>
</feature>
<evidence type="ECO:0000256" key="9">
    <source>
        <dbReference type="HAMAP-Rule" id="MF_00027"/>
    </source>
</evidence>
<dbReference type="InterPro" id="IPR011698">
    <property type="entry name" value="GATase_3"/>
</dbReference>
<evidence type="ECO:0000256" key="1">
    <source>
        <dbReference type="ARBA" id="ARBA00001946"/>
    </source>
</evidence>
<comment type="similarity">
    <text evidence="2">Belongs to the CobB/CobQ family. CobQ subfamily.</text>
</comment>
<proteinExistence type="inferred from homology"/>
<name>A0A1Y5RCY5_9RHOB</name>
<feature type="domain" description="CobB/CobQ-like glutamine amidotransferase" evidence="11">
    <location>
        <begin position="241"/>
        <end position="422"/>
    </location>
</feature>
<dbReference type="Pfam" id="PF07685">
    <property type="entry name" value="GATase_3"/>
    <property type="match status" value="1"/>
</dbReference>
<organism evidence="12 13">
    <name type="scientific">Pseudooctadecabacter jejudonensis</name>
    <dbReference type="NCBI Taxonomy" id="1391910"/>
    <lineage>
        <taxon>Bacteria</taxon>
        <taxon>Pseudomonadati</taxon>
        <taxon>Pseudomonadota</taxon>
        <taxon>Alphaproteobacteria</taxon>
        <taxon>Rhodobacterales</taxon>
        <taxon>Paracoccaceae</taxon>
        <taxon>Pseudooctadecabacter</taxon>
    </lineage>
</organism>
<feature type="site" description="Increases nucleophilicity of active site Cys" evidence="9">
    <location>
        <position position="420"/>
    </location>
</feature>
<comment type="cofactor">
    <cofactor evidence="1 9">
        <name>Mg(2+)</name>
        <dbReference type="ChEBI" id="CHEBI:18420"/>
    </cofactor>
</comment>
<comment type="pathway">
    <text evidence="9">Cofactor biosynthesis; adenosylcobalamin biosynthesis; cob(II)yrinate a,c-diamide from precorrin-2 (aerobic route): step 9/10.</text>
</comment>
<dbReference type="Gene3D" id="3.40.50.300">
    <property type="entry name" value="P-loop containing nucleotide triphosphate hydrolases"/>
    <property type="match status" value="1"/>
</dbReference>
<dbReference type="InterPro" id="IPR029062">
    <property type="entry name" value="Class_I_gatase-like"/>
</dbReference>
<evidence type="ECO:0000256" key="4">
    <source>
        <dbReference type="ARBA" id="ARBA00022598"/>
    </source>
</evidence>
<dbReference type="SUPFAM" id="SSF52540">
    <property type="entry name" value="P-loop containing nucleoside triphosphate hydrolases"/>
    <property type="match status" value="1"/>
</dbReference>
<keyword evidence="5 9" id="KW-0547">Nucleotide-binding</keyword>
<evidence type="ECO:0000256" key="5">
    <source>
        <dbReference type="ARBA" id="ARBA00022741"/>
    </source>
</evidence>
<evidence type="ECO:0000256" key="3">
    <source>
        <dbReference type="ARBA" id="ARBA00022573"/>
    </source>
</evidence>
<sequence>MHGLIIAAPSSGAGKTTVTLGLLRALTRKGIAIRSAKSGPDYIDPAFHAAATGSPCVNLDAWAMTPQRIAQLASGDTPLIIEGAMGLFDGAPPDGKGAVADLARQFDMPVVLVVNAAAMSHSVAALVRGFASHDAKVRIAGVILNNIGSPRHTDMLRAALAPLGMRVLGAVPRTGALSRPSRHLGLVQAGEMPDLEGFLTAAADQMDACLDLEAVMDTLAGSIPTVPPLAFSPPRPRTRTLAIARDAAFSFVYPHQIADWTAAGTQITFFSPLADDPVPQADEVFLPGGYPELYAARLARNQIFMQSLKHAAQTSVIYGECGGYMTLGEGLIDADGTRHKMAGLLGLTTSFETRKLHLGYRTLRPFGDAKPPMVITAHEFHYATTLSADGPPLFHAQDATGADLGTTGLSEGRVCGSFMHKIECDPHNNSFASLLRQA</sequence>
<keyword evidence="4 9" id="KW-0436">Ligase</keyword>
<evidence type="ECO:0000256" key="6">
    <source>
        <dbReference type="ARBA" id="ARBA00022840"/>
    </source>
</evidence>
<keyword evidence="6 9" id="KW-0067">ATP-binding</keyword>
<dbReference type="NCBIfam" id="NF002204">
    <property type="entry name" value="PRK01077.1"/>
    <property type="match status" value="1"/>
</dbReference>
<dbReference type="CDD" id="cd05388">
    <property type="entry name" value="CobB_N"/>
    <property type="match status" value="1"/>
</dbReference>
<dbReference type="AlphaFoldDB" id="A0A1Y5RCY5"/>
<gene>
    <name evidence="12" type="primary">cobB_1</name>
    <name evidence="9" type="synonym">cobB</name>
    <name evidence="12" type="ORF">PSJ8397_00283</name>
</gene>
<comment type="domain">
    <text evidence="9">Comprises of two domains. The C-terminal domain contains the binding site for glutamine and catalyzes the hydrolysis of this substrate to glutamate and ammonia. The N-terminal domain is anticipated to bind ATP and hydrogenobyrinate and catalyzes the ultimate synthesis of the diamide product. The ammonia produced via the glutaminase domain is probably translocated to the adjacent domain via a molecular tunnel, where it reacts with an activated intermediate.</text>
</comment>
<comment type="function">
    <text evidence="9">Catalyzes the ATP-dependent amidation of the two carboxylate groups at positions a and c of hydrogenobyrinate, using either L-glutamine or ammonia as the nitrogen source.</text>
</comment>
<dbReference type="EC" id="6.3.5.9" evidence="9"/>
<dbReference type="InterPro" id="IPR002586">
    <property type="entry name" value="CobQ/CobB/MinD/ParA_Nub-bd_dom"/>
</dbReference>
<dbReference type="PANTHER" id="PTHR43873:SF1">
    <property type="entry name" value="COBYRINATE A,C-DIAMIDE SYNTHASE"/>
    <property type="match status" value="1"/>
</dbReference>
<dbReference type="UniPathway" id="UPA00148">
    <property type="reaction ID" value="UER00220"/>
</dbReference>
<dbReference type="RefSeq" id="WP_085862766.1">
    <property type="nucleotide sequence ID" value="NZ_FWFT01000001.1"/>
</dbReference>
<dbReference type="SUPFAM" id="SSF52317">
    <property type="entry name" value="Class I glutamine amidotransferase-like"/>
    <property type="match status" value="1"/>
</dbReference>
<reference evidence="12 13" key="1">
    <citation type="submission" date="2017-03" db="EMBL/GenBank/DDBJ databases">
        <authorList>
            <person name="Afonso C.L."/>
            <person name="Miller P.J."/>
            <person name="Scott M.A."/>
            <person name="Spackman E."/>
            <person name="Goraichik I."/>
            <person name="Dimitrov K.M."/>
            <person name="Suarez D.L."/>
            <person name="Swayne D.E."/>
        </authorList>
    </citation>
    <scope>NUCLEOTIDE SEQUENCE [LARGE SCALE GENOMIC DNA]</scope>
    <source>
        <strain evidence="12 13">CECT 8397</strain>
    </source>
</reference>
<evidence type="ECO:0000256" key="2">
    <source>
        <dbReference type="ARBA" id="ARBA00006205"/>
    </source>
</evidence>
<dbReference type="GO" id="GO:0005524">
    <property type="term" value="F:ATP binding"/>
    <property type="evidence" value="ECO:0007669"/>
    <property type="project" value="UniProtKB-UniRule"/>
</dbReference>
<evidence type="ECO:0000259" key="11">
    <source>
        <dbReference type="Pfam" id="PF07685"/>
    </source>
</evidence>
<evidence type="ECO:0000256" key="8">
    <source>
        <dbReference type="ARBA" id="ARBA00022962"/>
    </source>
</evidence>